<proteinExistence type="predicted"/>
<evidence type="ECO:0000313" key="2">
    <source>
        <dbReference type="Proteomes" id="UP001235064"/>
    </source>
</evidence>
<accession>A0ABT7MVW7</accession>
<reference evidence="1 2" key="1">
    <citation type="submission" date="2023-06" db="EMBL/GenBank/DDBJ databases">
        <title>Microbacterium sp. nov., isolated from a waste landfill.</title>
        <authorList>
            <person name="Wen W."/>
        </authorList>
    </citation>
    <scope>NUCLEOTIDE SEQUENCE [LARGE SCALE GENOMIC DNA]</scope>
    <source>
        <strain evidence="1 2">ASV49</strain>
    </source>
</reference>
<evidence type="ECO:0000313" key="1">
    <source>
        <dbReference type="EMBL" id="MDL9978588.1"/>
    </source>
</evidence>
<name>A0ABT7MVW7_9MICO</name>
<keyword evidence="2" id="KW-1185">Reference proteome</keyword>
<sequence length="88" mass="9798">MNTITGPEHLEESVDQLAHVLGELRQGHDELICSLEFEEAEALAEVLEAGLHPDVAAHLMHRWALTEPDWDAEHGDVIRHWLASEGGD</sequence>
<protein>
    <submittedName>
        <fullName evidence="1">Uncharacterized protein</fullName>
    </submittedName>
</protein>
<dbReference type="RefSeq" id="WP_286287140.1">
    <property type="nucleotide sequence ID" value="NZ_JASXSZ010000001.1"/>
</dbReference>
<comment type="caution">
    <text evidence="1">The sequence shown here is derived from an EMBL/GenBank/DDBJ whole genome shotgun (WGS) entry which is preliminary data.</text>
</comment>
<dbReference type="EMBL" id="JASXSZ010000001">
    <property type="protein sequence ID" value="MDL9978588.1"/>
    <property type="molecule type" value="Genomic_DNA"/>
</dbReference>
<gene>
    <name evidence="1" type="ORF">QSV35_04530</name>
</gene>
<dbReference type="Proteomes" id="UP001235064">
    <property type="component" value="Unassembled WGS sequence"/>
</dbReference>
<organism evidence="1 2">
    <name type="scientific">Microbacterium candidum</name>
    <dbReference type="NCBI Taxonomy" id="3041922"/>
    <lineage>
        <taxon>Bacteria</taxon>
        <taxon>Bacillati</taxon>
        <taxon>Actinomycetota</taxon>
        <taxon>Actinomycetes</taxon>
        <taxon>Micrococcales</taxon>
        <taxon>Microbacteriaceae</taxon>
        <taxon>Microbacterium</taxon>
    </lineage>
</organism>